<name>A0A1V6N219_METAZ</name>
<proteinExistence type="predicted"/>
<protein>
    <submittedName>
        <fullName evidence="1">Uncharacterized protein</fullName>
    </submittedName>
</protein>
<keyword evidence="2" id="KW-1185">Reference proteome</keyword>
<reference evidence="1 2" key="1">
    <citation type="submission" date="2014-12" db="EMBL/GenBank/DDBJ databases">
        <title>Genome sequence of Methanobrevibacter arboriphilicus DH1, DSM1125.</title>
        <authorList>
            <person name="Poehlein A."/>
            <person name="Thauer R.K."/>
            <person name="Seedorf H."/>
            <person name="Daniel R."/>
        </authorList>
    </citation>
    <scope>NUCLEOTIDE SEQUENCE [LARGE SCALE GENOMIC DNA]</scope>
    <source>
        <strain evidence="1 2">DH1</strain>
    </source>
</reference>
<evidence type="ECO:0000313" key="2">
    <source>
        <dbReference type="Proteomes" id="UP000191661"/>
    </source>
</evidence>
<organism evidence="1 2">
    <name type="scientific">Methanobrevibacter arboriphilus JCM 13429 = DSM 1125</name>
    <dbReference type="NCBI Taxonomy" id="1300164"/>
    <lineage>
        <taxon>Archaea</taxon>
        <taxon>Methanobacteriati</taxon>
        <taxon>Methanobacteriota</taxon>
        <taxon>Methanomada group</taxon>
        <taxon>Methanobacteria</taxon>
        <taxon>Methanobacteriales</taxon>
        <taxon>Methanobacteriaceae</taxon>
        <taxon>Methanobrevibacter</taxon>
    </lineage>
</organism>
<gene>
    <name evidence="1" type="ORF">MBBAR_10c00700</name>
</gene>
<dbReference type="Proteomes" id="UP000191661">
    <property type="component" value="Unassembled WGS sequence"/>
</dbReference>
<dbReference type="AlphaFoldDB" id="A0A1V6N219"/>
<comment type="caution">
    <text evidence="1">The sequence shown here is derived from an EMBL/GenBank/DDBJ whole genome shotgun (WGS) entry which is preliminary data.</text>
</comment>
<sequence>MILSDFISETEFNELTADGVIVGCYAKAKEYQTKESVVI</sequence>
<accession>A0A1V6N219</accession>
<evidence type="ECO:0000313" key="1">
    <source>
        <dbReference type="EMBL" id="OQD58729.1"/>
    </source>
</evidence>
<dbReference type="EMBL" id="JXMW01000010">
    <property type="protein sequence ID" value="OQD58729.1"/>
    <property type="molecule type" value="Genomic_DNA"/>
</dbReference>